<dbReference type="GO" id="GO:0016627">
    <property type="term" value="F:oxidoreductase activity, acting on the CH-CH group of donors"/>
    <property type="evidence" value="ECO:0007669"/>
    <property type="project" value="InterPro"/>
</dbReference>
<evidence type="ECO:0000256" key="3">
    <source>
        <dbReference type="ARBA" id="ARBA00022516"/>
    </source>
</evidence>
<reference evidence="12" key="1">
    <citation type="submission" date="2022-11" db="UniProtKB">
        <authorList>
            <consortium name="WormBaseParasite"/>
        </authorList>
    </citation>
    <scope>IDENTIFICATION</scope>
</reference>
<evidence type="ECO:0000313" key="11">
    <source>
        <dbReference type="Proteomes" id="UP000887566"/>
    </source>
</evidence>
<feature type="transmembrane region" description="Helical" evidence="9">
    <location>
        <begin position="63"/>
        <end position="80"/>
    </location>
</feature>
<dbReference type="PANTHER" id="PTHR10556:SF28">
    <property type="entry name" value="VERY-LONG-CHAIN ENOYL-COA REDUCTASE"/>
    <property type="match status" value="1"/>
</dbReference>
<comment type="subcellular location">
    <subcellularLocation>
        <location evidence="1">Membrane</location>
        <topology evidence="1">Multi-pass membrane protein</topology>
    </subcellularLocation>
</comment>
<dbReference type="GO" id="GO:0042761">
    <property type="term" value="P:very long-chain fatty acid biosynthetic process"/>
    <property type="evidence" value="ECO:0007669"/>
    <property type="project" value="TreeGrafter"/>
</dbReference>
<dbReference type="InterPro" id="IPR001104">
    <property type="entry name" value="3-oxo-5_a-steroid_4-DH_C"/>
</dbReference>
<dbReference type="PANTHER" id="PTHR10556">
    <property type="entry name" value="3-OXO-5-ALPHA-STEROID 4-DEHYDROGENASE"/>
    <property type="match status" value="1"/>
</dbReference>
<keyword evidence="5 9" id="KW-1133">Transmembrane helix</keyword>
<sequence length="106" mass="12071">LAELGNYSIHLLFRNLRPAGSKERKIPVPNGNPFTQLFNFVSCPNYTYEVAAWLSFSIMTQSLPALLFTTAGFVQMAIWAKGKHRNYKKEFSNYPKGRTAIIPFLL</sequence>
<evidence type="ECO:0000313" key="12">
    <source>
        <dbReference type="WBParaSite" id="PSAMB.scaffold3522size17944.g21726.t1"/>
    </source>
</evidence>
<evidence type="ECO:0000256" key="7">
    <source>
        <dbReference type="ARBA" id="ARBA00023098"/>
    </source>
</evidence>
<evidence type="ECO:0000256" key="8">
    <source>
        <dbReference type="ARBA" id="ARBA00023136"/>
    </source>
</evidence>
<keyword evidence="3" id="KW-0444">Lipid biosynthesis</keyword>
<evidence type="ECO:0000256" key="5">
    <source>
        <dbReference type="ARBA" id="ARBA00022989"/>
    </source>
</evidence>
<evidence type="ECO:0000256" key="9">
    <source>
        <dbReference type="SAM" id="Phobius"/>
    </source>
</evidence>
<evidence type="ECO:0000256" key="4">
    <source>
        <dbReference type="ARBA" id="ARBA00022692"/>
    </source>
</evidence>
<evidence type="ECO:0000256" key="2">
    <source>
        <dbReference type="ARBA" id="ARBA00007742"/>
    </source>
</evidence>
<dbReference type="InterPro" id="IPR039357">
    <property type="entry name" value="SRD5A/TECR"/>
</dbReference>
<keyword evidence="8 9" id="KW-0472">Membrane</keyword>
<dbReference type="Gene3D" id="1.20.120.1630">
    <property type="match status" value="1"/>
</dbReference>
<keyword evidence="7" id="KW-0443">Lipid metabolism</keyword>
<dbReference type="GO" id="GO:0016020">
    <property type="term" value="C:membrane"/>
    <property type="evidence" value="ECO:0007669"/>
    <property type="project" value="UniProtKB-SubCell"/>
</dbReference>
<dbReference type="WBParaSite" id="PSAMB.scaffold3522size17944.g21726.t1">
    <property type="protein sequence ID" value="PSAMB.scaffold3522size17944.g21726.t1"/>
    <property type="gene ID" value="PSAMB.scaffold3522size17944.g21726"/>
</dbReference>
<dbReference type="Pfam" id="PF02544">
    <property type="entry name" value="Steroid_dh"/>
    <property type="match status" value="1"/>
</dbReference>
<keyword evidence="6" id="KW-0560">Oxidoreductase</keyword>
<accession>A0A914WCB3</accession>
<keyword evidence="4 9" id="KW-0812">Transmembrane</keyword>
<comment type="similarity">
    <text evidence="2">Belongs to the steroid 5-alpha reductase family.</text>
</comment>
<dbReference type="AlphaFoldDB" id="A0A914WCB3"/>
<evidence type="ECO:0000259" key="10">
    <source>
        <dbReference type="Pfam" id="PF02544"/>
    </source>
</evidence>
<dbReference type="PROSITE" id="PS50244">
    <property type="entry name" value="S5A_REDUCTASE"/>
    <property type="match status" value="1"/>
</dbReference>
<proteinExistence type="inferred from homology"/>
<keyword evidence="11" id="KW-1185">Reference proteome</keyword>
<organism evidence="11 12">
    <name type="scientific">Plectus sambesii</name>
    <dbReference type="NCBI Taxonomy" id="2011161"/>
    <lineage>
        <taxon>Eukaryota</taxon>
        <taxon>Metazoa</taxon>
        <taxon>Ecdysozoa</taxon>
        <taxon>Nematoda</taxon>
        <taxon>Chromadorea</taxon>
        <taxon>Plectida</taxon>
        <taxon>Plectina</taxon>
        <taxon>Plectoidea</taxon>
        <taxon>Plectidae</taxon>
        <taxon>Plectus</taxon>
    </lineage>
</organism>
<evidence type="ECO:0000256" key="1">
    <source>
        <dbReference type="ARBA" id="ARBA00004141"/>
    </source>
</evidence>
<dbReference type="Proteomes" id="UP000887566">
    <property type="component" value="Unplaced"/>
</dbReference>
<protein>
    <submittedName>
        <fullName evidence="12">Steroid 5-alpha reductase C-terminal domain-containing protein</fullName>
    </submittedName>
</protein>
<feature type="domain" description="3-oxo-5-alpha-steroid 4-dehydrogenase C-terminal" evidence="10">
    <location>
        <begin position="3"/>
        <end position="106"/>
    </location>
</feature>
<evidence type="ECO:0000256" key="6">
    <source>
        <dbReference type="ARBA" id="ARBA00023002"/>
    </source>
</evidence>
<name>A0A914WCB3_9BILA</name>